<evidence type="ECO:0000256" key="3">
    <source>
        <dbReference type="ARBA" id="ARBA00022475"/>
    </source>
</evidence>
<feature type="transmembrane region" description="Helical" evidence="9">
    <location>
        <begin position="531"/>
        <end position="549"/>
    </location>
</feature>
<dbReference type="PROSITE" id="PS50263">
    <property type="entry name" value="CN_HYDROLASE"/>
    <property type="match status" value="1"/>
</dbReference>
<dbReference type="EC" id="2.3.1.269" evidence="9"/>
<dbReference type="CDD" id="cd07571">
    <property type="entry name" value="ALP_N-acyl_transferase"/>
    <property type="match status" value="1"/>
</dbReference>
<protein>
    <recommendedName>
        <fullName evidence="9">Apolipoprotein N-acyltransferase</fullName>
        <shortName evidence="9">ALP N-acyltransferase</shortName>
        <ecNumber evidence="9">2.3.1.269</ecNumber>
    </recommendedName>
</protein>
<keyword evidence="12" id="KW-1185">Reference proteome</keyword>
<dbReference type="NCBIfam" id="TIGR00546">
    <property type="entry name" value="lnt"/>
    <property type="match status" value="1"/>
</dbReference>
<dbReference type="GO" id="GO:0005886">
    <property type="term" value="C:plasma membrane"/>
    <property type="evidence" value="ECO:0007669"/>
    <property type="project" value="UniProtKB-SubCell"/>
</dbReference>
<evidence type="ECO:0000256" key="7">
    <source>
        <dbReference type="ARBA" id="ARBA00023136"/>
    </source>
</evidence>
<dbReference type="InterPro" id="IPR004563">
    <property type="entry name" value="Apolipo_AcylTrfase"/>
</dbReference>
<evidence type="ECO:0000313" key="11">
    <source>
        <dbReference type="EMBL" id="NOL49350.1"/>
    </source>
</evidence>
<evidence type="ECO:0000313" key="12">
    <source>
        <dbReference type="Proteomes" id="UP000541421"/>
    </source>
</evidence>
<name>A0A7Y4P631_9BURK</name>
<organism evidence="11 12">
    <name type="scientific">Pelistega europaea</name>
    <dbReference type="NCBI Taxonomy" id="106147"/>
    <lineage>
        <taxon>Bacteria</taxon>
        <taxon>Pseudomonadati</taxon>
        <taxon>Pseudomonadota</taxon>
        <taxon>Betaproteobacteria</taxon>
        <taxon>Burkholderiales</taxon>
        <taxon>Alcaligenaceae</taxon>
        <taxon>Pelistega</taxon>
    </lineage>
</organism>
<reference evidence="11 12" key="1">
    <citation type="submission" date="2020-05" db="EMBL/GenBank/DDBJ databases">
        <authorList>
            <person name="Niu N."/>
        </authorList>
    </citation>
    <scope>NUCLEOTIDE SEQUENCE [LARGE SCALE GENOMIC DNA]</scope>
    <source>
        <strain evidence="11 12">LMG10982</strain>
    </source>
</reference>
<proteinExistence type="inferred from homology"/>
<dbReference type="Gene3D" id="3.60.110.10">
    <property type="entry name" value="Carbon-nitrogen hydrolase"/>
    <property type="match status" value="1"/>
</dbReference>
<evidence type="ECO:0000256" key="4">
    <source>
        <dbReference type="ARBA" id="ARBA00022679"/>
    </source>
</evidence>
<keyword evidence="8 9" id="KW-0012">Acyltransferase</keyword>
<accession>A0A7Y4P631</accession>
<feature type="transmembrane region" description="Helical" evidence="9">
    <location>
        <begin position="161"/>
        <end position="179"/>
    </location>
</feature>
<dbReference type="UniPathway" id="UPA00666"/>
<feature type="transmembrane region" description="Helical" evidence="9">
    <location>
        <begin position="52"/>
        <end position="72"/>
    </location>
</feature>
<keyword evidence="7 9" id="KW-0472">Membrane</keyword>
<dbReference type="InterPro" id="IPR003010">
    <property type="entry name" value="C-N_Hydrolase"/>
</dbReference>
<evidence type="ECO:0000256" key="1">
    <source>
        <dbReference type="ARBA" id="ARBA00004651"/>
    </source>
</evidence>
<gene>
    <name evidence="9 11" type="primary">lnt</name>
    <name evidence="11" type="ORF">HKX40_04235</name>
</gene>
<evidence type="ECO:0000256" key="9">
    <source>
        <dbReference type="HAMAP-Rule" id="MF_01148"/>
    </source>
</evidence>
<keyword evidence="6 9" id="KW-1133">Transmembrane helix</keyword>
<keyword evidence="4 9" id="KW-0808">Transferase</keyword>
<evidence type="ECO:0000256" key="5">
    <source>
        <dbReference type="ARBA" id="ARBA00022692"/>
    </source>
</evidence>
<dbReference type="InterPro" id="IPR036526">
    <property type="entry name" value="C-N_Hydrolase_sf"/>
</dbReference>
<comment type="subcellular location">
    <subcellularLocation>
        <location evidence="1 9">Cell membrane</location>
        <topology evidence="1 9">Multi-pass membrane protein</topology>
    </subcellularLocation>
</comment>
<keyword evidence="5 9" id="KW-0812">Transmembrane</keyword>
<evidence type="ECO:0000256" key="2">
    <source>
        <dbReference type="ARBA" id="ARBA00010065"/>
    </source>
</evidence>
<dbReference type="Proteomes" id="UP000541421">
    <property type="component" value="Unassembled WGS sequence"/>
</dbReference>
<comment type="function">
    <text evidence="9">Catalyzes the phospholipid dependent N-acylation of the N-terminal cysteine of apolipoprotein, the last step in lipoprotein maturation.</text>
</comment>
<dbReference type="PANTHER" id="PTHR38686:SF1">
    <property type="entry name" value="APOLIPOPROTEIN N-ACYLTRANSFERASE"/>
    <property type="match status" value="1"/>
</dbReference>
<dbReference type="GO" id="GO:0016410">
    <property type="term" value="F:N-acyltransferase activity"/>
    <property type="evidence" value="ECO:0007669"/>
    <property type="project" value="UniProtKB-UniRule"/>
</dbReference>
<evidence type="ECO:0000259" key="10">
    <source>
        <dbReference type="PROSITE" id="PS50263"/>
    </source>
</evidence>
<dbReference type="Pfam" id="PF20154">
    <property type="entry name" value="LNT_N"/>
    <property type="match status" value="1"/>
</dbReference>
<evidence type="ECO:0000256" key="8">
    <source>
        <dbReference type="ARBA" id="ARBA00023315"/>
    </source>
</evidence>
<dbReference type="AlphaFoldDB" id="A0A7Y4P631"/>
<keyword evidence="11" id="KW-0449">Lipoprotein</keyword>
<feature type="transmembrane region" description="Helical" evidence="9">
    <location>
        <begin position="191"/>
        <end position="212"/>
    </location>
</feature>
<dbReference type="Pfam" id="PF00795">
    <property type="entry name" value="CN_hydrolase"/>
    <property type="match status" value="1"/>
</dbReference>
<comment type="pathway">
    <text evidence="9">Protein modification; lipoprotein biosynthesis (N-acyl transfer).</text>
</comment>
<dbReference type="HAMAP" id="MF_01148">
    <property type="entry name" value="Lnt"/>
    <property type="match status" value="1"/>
</dbReference>
<dbReference type="InterPro" id="IPR045378">
    <property type="entry name" value="LNT_N"/>
</dbReference>
<feature type="transmembrane region" description="Helical" evidence="9">
    <location>
        <begin position="26"/>
        <end position="45"/>
    </location>
</feature>
<evidence type="ECO:0000256" key="6">
    <source>
        <dbReference type="ARBA" id="ARBA00022989"/>
    </source>
</evidence>
<sequence>MTMRWLILLLAGIVHAQTFSSDLFPASLLAPIQLLMLATLFGYIFAQPRYAIRYSFAFSISHFCSGIYWLFISMNTYGGLSAPLAAAAVFLLSFYLSLYPMLAGAIFRYLSKKISSTDRVTKDFNSPLSTTNTGTSPSTPKAAATVGNAILIASAWALCEWLRGTVLTGFPWLNIAYAHVDGPLSGWASLWGAYGVAWLAAFIAALLVVGVLRFSWQKWMLVALILIAGQLVKSFPWSSPIGDALPVRLVQGNIDQHEKFSPITMLPSIMRNFELANQPAKNPFNPPKVVIFPETIIPTYQNQLPPEIWQHIIDQARVQQATYFIGSAYAEDSLSGVPMITNSILVVDGTTPIEALYRGGVPHYDKRHLVPFGEYIPTGFHWFVHALGIPLGDFNLGNRLQANILINQQALAPNICYEDIFGEELLNDLFPTTLSTSMGIQPYPGATILFNVSNLGWFGNSSALGQHLQMARMRAVETARPMLRATNTGATAYINEKGDIVDKLPYLQAGVLDVDIQGMTGLTPYAQAKNAPFLIFVVFTLIVATIQRIRKRRQ</sequence>
<dbReference type="SUPFAM" id="SSF56317">
    <property type="entry name" value="Carbon-nitrogen hydrolase"/>
    <property type="match status" value="1"/>
</dbReference>
<feature type="transmembrane region" description="Helical" evidence="9">
    <location>
        <begin position="84"/>
        <end position="110"/>
    </location>
</feature>
<comment type="catalytic activity">
    <reaction evidence="9">
        <text>N-terminal S-1,2-diacyl-sn-glyceryl-L-cysteinyl-[lipoprotein] + a glycerophospholipid = N-acyl-S-1,2-diacyl-sn-glyceryl-L-cysteinyl-[lipoprotein] + a 2-acyl-sn-glycero-3-phospholipid + H(+)</text>
        <dbReference type="Rhea" id="RHEA:48228"/>
        <dbReference type="Rhea" id="RHEA-COMP:14681"/>
        <dbReference type="Rhea" id="RHEA-COMP:14684"/>
        <dbReference type="ChEBI" id="CHEBI:15378"/>
        <dbReference type="ChEBI" id="CHEBI:136912"/>
        <dbReference type="ChEBI" id="CHEBI:140656"/>
        <dbReference type="ChEBI" id="CHEBI:140657"/>
        <dbReference type="ChEBI" id="CHEBI:140660"/>
        <dbReference type="EC" id="2.3.1.269"/>
    </reaction>
</comment>
<keyword evidence="3 9" id="KW-1003">Cell membrane</keyword>
<feature type="transmembrane region" description="Helical" evidence="9">
    <location>
        <begin position="219"/>
        <end position="237"/>
    </location>
</feature>
<comment type="caution">
    <text evidence="11">The sequence shown here is derived from an EMBL/GenBank/DDBJ whole genome shotgun (WGS) entry which is preliminary data.</text>
</comment>
<feature type="domain" description="CN hydrolase" evidence="10">
    <location>
        <begin position="250"/>
        <end position="518"/>
    </location>
</feature>
<dbReference type="GO" id="GO:0042158">
    <property type="term" value="P:lipoprotein biosynthetic process"/>
    <property type="evidence" value="ECO:0007669"/>
    <property type="project" value="UniProtKB-UniRule"/>
</dbReference>
<comment type="similarity">
    <text evidence="2 9">Belongs to the CN hydrolase family. Apolipoprotein N-acyltransferase subfamily.</text>
</comment>
<dbReference type="PANTHER" id="PTHR38686">
    <property type="entry name" value="APOLIPOPROTEIN N-ACYLTRANSFERASE"/>
    <property type="match status" value="1"/>
</dbReference>
<dbReference type="EMBL" id="JABGBO010000003">
    <property type="protein sequence ID" value="NOL49350.1"/>
    <property type="molecule type" value="Genomic_DNA"/>
</dbReference>